<evidence type="ECO:0000313" key="3">
    <source>
        <dbReference type="Proteomes" id="UP000177481"/>
    </source>
</evidence>
<dbReference type="Gene3D" id="3.40.50.150">
    <property type="entry name" value="Vaccinia Virus protein VP39"/>
    <property type="match status" value="1"/>
</dbReference>
<dbReference type="AlphaFoldDB" id="A0A1F5EAB2"/>
<dbReference type="Proteomes" id="UP000177481">
    <property type="component" value="Unassembled WGS sequence"/>
</dbReference>
<dbReference type="CDD" id="cd02440">
    <property type="entry name" value="AdoMet_MTases"/>
    <property type="match status" value="1"/>
</dbReference>
<dbReference type="InterPro" id="IPR029063">
    <property type="entry name" value="SAM-dependent_MTases_sf"/>
</dbReference>
<proteinExistence type="predicted"/>
<dbReference type="SUPFAM" id="SSF53335">
    <property type="entry name" value="S-adenosyl-L-methionine-dependent methyltransferases"/>
    <property type="match status" value="1"/>
</dbReference>
<organism evidence="2 3">
    <name type="scientific">Candidatus Berkelbacteria bacterium RIFCSPLOWO2_01_FULL_50_28</name>
    <dbReference type="NCBI Taxonomy" id="1797471"/>
    <lineage>
        <taxon>Bacteria</taxon>
        <taxon>Candidatus Berkelbacteria</taxon>
    </lineage>
</organism>
<evidence type="ECO:0000259" key="1">
    <source>
        <dbReference type="Pfam" id="PF05175"/>
    </source>
</evidence>
<dbReference type="STRING" id="1797471.A3A71_04245"/>
<reference evidence="2 3" key="1">
    <citation type="journal article" date="2016" name="Nat. Commun.">
        <title>Thousands of microbial genomes shed light on interconnected biogeochemical processes in an aquifer system.</title>
        <authorList>
            <person name="Anantharaman K."/>
            <person name="Brown C.T."/>
            <person name="Hug L.A."/>
            <person name="Sharon I."/>
            <person name="Castelle C.J."/>
            <person name="Probst A.J."/>
            <person name="Thomas B.C."/>
            <person name="Singh A."/>
            <person name="Wilkins M.J."/>
            <person name="Karaoz U."/>
            <person name="Brodie E.L."/>
            <person name="Williams K.H."/>
            <person name="Hubbard S.S."/>
            <person name="Banfield J.F."/>
        </authorList>
    </citation>
    <scope>NUCLEOTIDE SEQUENCE [LARGE SCALE GENOMIC DNA]</scope>
</reference>
<protein>
    <recommendedName>
        <fullName evidence="1">Methyltransferase small domain-containing protein</fullName>
    </recommendedName>
</protein>
<gene>
    <name evidence="2" type="ORF">A3A71_04245</name>
</gene>
<accession>A0A1F5EAB2</accession>
<dbReference type="Pfam" id="PF05175">
    <property type="entry name" value="MTS"/>
    <property type="match status" value="1"/>
</dbReference>
<feature type="domain" description="Methyltransferase small" evidence="1">
    <location>
        <begin position="64"/>
        <end position="192"/>
    </location>
</feature>
<evidence type="ECO:0000313" key="2">
    <source>
        <dbReference type="EMBL" id="OGD64342.1"/>
    </source>
</evidence>
<name>A0A1F5EAB2_9BACT</name>
<dbReference type="InterPro" id="IPR007848">
    <property type="entry name" value="Small_mtfrase_dom"/>
</dbReference>
<sequence length="241" mass="27189">MSKLLARQFSDAEAKDWRQSIFDIYARMKRKADKPYEVNYGGLDLTVFPSVYAPEFFDDSLWYAKELTKIVGDKSLLEIGTGTGVIAIICALRGGAKVTATDINPAAVHNATINAGRYKLPIVVKQGNVYSPLTSDEKFDYIFWAHPFNDWDIKVNDSLLLTGIDPRYESLKKYITEAREHLRAGGKLLLGTGDTANLEHIDTIAKKNGYTLNLLRESDRPLEVDGEKYIKDIIYEFTEQP</sequence>
<comment type="caution">
    <text evidence="2">The sequence shown here is derived from an EMBL/GenBank/DDBJ whole genome shotgun (WGS) entry which is preliminary data.</text>
</comment>
<dbReference type="EMBL" id="MEZX01000003">
    <property type="protein sequence ID" value="OGD64342.1"/>
    <property type="molecule type" value="Genomic_DNA"/>
</dbReference>
<dbReference type="GO" id="GO:0008168">
    <property type="term" value="F:methyltransferase activity"/>
    <property type="evidence" value="ECO:0007669"/>
    <property type="project" value="InterPro"/>
</dbReference>